<evidence type="ECO:0000313" key="3">
    <source>
        <dbReference type="Proteomes" id="UP000800093"/>
    </source>
</evidence>
<feature type="compositionally biased region" description="Polar residues" evidence="1">
    <location>
        <begin position="259"/>
        <end position="269"/>
    </location>
</feature>
<feature type="region of interest" description="Disordered" evidence="1">
    <location>
        <begin position="144"/>
        <end position="163"/>
    </location>
</feature>
<name>A0A9P4KH01_9PLEO</name>
<sequence length="383" mass="42490">MSELKSKQKLKIHPTPFKPSHLSIPPSPFSPQTPLILPSNRPAIVNRKLPTPDALVPAPPSPLHWVWTCHQCNHSYALGVTRRCLHDGHFFCSGTTTVKNWRKSVNPRKIKRHRACDSEFDYQGWKDWGRWKRSGMKDSIHNDYDSSSSSWSSSSSSSPSSSFTTTRAASFRCPELQKPKQKDCWNTCDYPSKCRWDRQIGVHTPLVSQLLATSTIPPLPPKPSEGVLEIENVKSNDGVQKAEKLDFWRLLFASATRSIPPSSPLTNIPETPEAELETSRSRGGDVVMSTSAPVAAAENLAASAPVVKVKNIIKKNSKRREASPLLERKPPTKPDPVAQLPPTAASNDNLDLVVELMEDISALASLERVQSRGSRCPHYGRLS</sequence>
<gene>
    <name evidence="2" type="ORF">CC78DRAFT_575887</name>
</gene>
<dbReference type="EMBL" id="ML986586">
    <property type="protein sequence ID" value="KAF2268415.1"/>
    <property type="molecule type" value="Genomic_DNA"/>
</dbReference>
<keyword evidence="3" id="KW-1185">Reference proteome</keyword>
<feature type="compositionally biased region" description="Basic and acidic residues" evidence="1">
    <location>
        <begin position="319"/>
        <end position="332"/>
    </location>
</feature>
<feature type="region of interest" description="Disordered" evidence="1">
    <location>
        <begin position="1"/>
        <end position="24"/>
    </location>
</feature>
<organism evidence="2 3">
    <name type="scientific">Lojkania enalia</name>
    <dbReference type="NCBI Taxonomy" id="147567"/>
    <lineage>
        <taxon>Eukaryota</taxon>
        <taxon>Fungi</taxon>
        <taxon>Dikarya</taxon>
        <taxon>Ascomycota</taxon>
        <taxon>Pezizomycotina</taxon>
        <taxon>Dothideomycetes</taxon>
        <taxon>Pleosporomycetidae</taxon>
        <taxon>Pleosporales</taxon>
        <taxon>Pleosporales incertae sedis</taxon>
        <taxon>Lojkania</taxon>
    </lineage>
</organism>
<reference evidence="3" key="1">
    <citation type="journal article" date="2020" name="Stud. Mycol.">
        <title>101 Dothideomycetes genomes: A test case for predicting lifestyles and emergence of pathogens.</title>
        <authorList>
            <person name="Haridas S."/>
            <person name="Albert R."/>
            <person name="Binder M."/>
            <person name="Bloem J."/>
            <person name="LaButti K."/>
            <person name="Salamov A."/>
            <person name="Andreopoulos B."/>
            <person name="Baker S."/>
            <person name="Barry K."/>
            <person name="Bills G."/>
            <person name="Bluhm B."/>
            <person name="Cannon C."/>
            <person name="Castanera R."/>
            <person name="Culley D."/>
            <person name="Daum C."/>
            <person name="Ezra D."/>
            <person name="Gonzalez J."/>
            <person name="Henrissat B."/>
            <person name="Kuo A."/>
            <person name="Liang C."/>
            <person name="Lipzen A."/>
            <person name="Lutzoni F."/>
            <person name="Magnuson J."/>
            <person name="Mondo S."/>
            <person name="Nolan M."/>
            <person name="Ohm R."/>
            <person name="Pangilinan J."/>
            <person name="Park H.-J."/>
            <person name="Ramirez L."/>
            <person name="Alfaro M."/>
            <person name="Sun H."/>
            <person name="Tritt A."/>
            <person name="Yoshinaga Y."/>
            <person name="Zwiers L.-H."/>
            <person name="Turgeon B."/>
            <person name="Goodwin S."/>
            <person name="Spatafora J."/>
            <person name="Crous P."/>
            <person name="Grigoriev I."/>
        </authorList>
    </citation>
    <scope>NUCLEOTIDE SEQUENCE [LARGE SCALE GENOMIC DNA]</scope>
    <source>
        <strain evidence="3">CBS 304.66</strain>
    </source>
</reference>
<feature type="region of interest" description="Disordered" evidence="1">
    <location>
        <begin position="318"/>
        <end position="346"/>
    </location>
</feature>
<evidence type="ECO:0000313" key="2">
    <source>
        <dbReference type="EMBL" id="KAF2268415.1"/>
    </source>
</evidence>
<dbReference type="OrthoDB" id="5396104at2759"/>
<accession>A0A9P4KH01</accession>
<protein>
    <submittedName>
        <fullName evidence="2">Uncharacterized protein</fullName>
    </submittedName>
</protein>
<evidence type="ECO:0000256" key="1">
    <source>
        <dbReference type="SAM" id="MobiDB-lite"/>
    </source>
</evidence>
<feature type="region of interest" description="Disordered" evidence="1">
    <location>
        <begin position="259"/>
        <end position="285"/>
    </location>
</feature>
<comment type="caution">
    <text evidence="2">The sequence shown here is derived from an EMBL/GenBank/DDBJ whole genome shotgun (WGS) entry which is preliminary data.</text>
</comment>
<dbReference type="AlphaFoldDB" id="A0A9P4KH01"/>
<dbReference type="Proteomes" id="UP000800093">
    <property type="component" value="Unassembled WGS sequence"/>
</dbReference>
<proteinExistence type="predicted"/>
<feature type="compositionally biased region" description="Low complexity" evidence="1">
    <location>
        <begin position="146"/>
        <end position="162"/>
    </location>
</feature>